<feature type="domain" description="Thoeris protein ThsA Macro" evidence="2">
    <location>
        <begin position="87"/>
        <end position="272"/>
    </location>
</feature>
<dbReference type="Pfam" id="PF20016">
    <property type="entry name" value="ThsA_Macro"/>
    <property type="match status" value="1"/>
</dbReference>
<keyword evidence="1" id="KW-0472">Membrane</keyword>
<keyword evidence="1" id="KW-0812">Transmembrane</keyword>
<protein>
    <recommendedName>
        <fullName evidence="2">Thoeris protein ThsA Macro domain-containing protein</fullName>
    </recommendedName>
</protein>
<dbReference type="InterPro" id="IPR045535">
    <property type="entry name" value="ThsA_Macro"/>
</dbReference>
<accession>A0ABS2UHY6</accession>
<dbReference type="EMBL" id="JAFEJA010000001">
    <property type="protein sequence ID" value="MBM9617251.1"/>
    <property type="molecule type" value="Genomic_DNA"/>
</dbReference>
<keyword evidence="4" id="KW-1185">Reference proteome</keyword>
<evidence type="ECO:0000256" key="1">
    <source>
        <dbReference type="SAM" id="Phobius"/>
    </source>
</evidence>
<feature type="transmembrane region" description="Helical" evidence="1">
    <location>
        <begin position="21"/>
        <end position="43"/>
    </location>
</feature>
<keyword evidence="1" id="KW-1133">Transmembrane helix</keyword>
<proteinExistence type="predicted"/>
<name>A0ABS2UHY6_9ACTN</name>
<evidence type="ECO:0000313" key="3">
    <source>
        <dbReference type="EMBL" id="MBM9617251.1"/>
    </source>
</evidence>
<comment type="caution">
    <text evidence="3">The sequence shown here is derived from an EMBL/GenBank/DDBJ whole genome shotgun (WGS) entry which is preliminary data.</text>
</comment>
<feature type="transmembrane region" description="Helical" evidence="1">
    <location>
        <begin position="49"/>
        <end position="71"/>
    </location>
</feature>
<evidence type="ECO:0000313" key="4">
    <source>
        <dbReference type="Proteomes" id="UP000664109"/>
    </source>
</evidence>
<evidence type="ECO:0000259" key="2">
    <source>
        <dbReference type="Pfam" id="PF20016"/>
    </source>
</evidence>
<gene>
    <name evidence="3" type="ORF">JE024_00615</name>
</gene>
<dbReference type="Proteomes" id="UP000664109">
    <property type="component" value="Unassembled WGS sequence"/>
</dbReference>
<dbReference type="RefSeq" id="WP_205371668.1">
    <property type="nucleotide sequence ID" value="NZ_JAFEJA010000001.1"/>
</dbReference>
<organism evidence="3 4">
    <name type="scientific">Streptomyces zhihengii</name>
    <dbReference type="NCBI Taxonomy" id="1818004"/>
    <lineage>
        <taxon>Bacteria</taxon>
        <taxon>Bacillati</taxon>
        <taxon>Actinomycetota</taxon>
        <taxon>Actinomycetes</taxon>
        <taxon>Kitasatosporales</taxon>
        <taxon>Streptomycetaceae</taxon>
        <taxon>Streptomyces</taxon>
    </lineage>
</organism>
<reference evidence="3 4" key="1">
    <citation type="journal article" date="2016" name="Arch. Microbiol.">
        <title>Streptomyces zhihengii sp. nov., isolated from rhizospheric soil of Psammosilene tunicoides.</title>
        <authorList>
            <person name="Huang M.J."/>
            <person name="Fei J.J."/>
            <person name="Salam N."/>
            <person name="Kim C.J."/>
            <person name="Hozzein W.N."/>
            <person name="Xiao M."/>
            <person name="Huang H.Q."/>
            <person name="Li W.J."/>
        </authorList>
    </citation>
    <scope>NUCLEOTIDE SEQUENCE [LARGE SCALE GENOMIC DNA]</scope>
    <source>
        <strain evidence="3 4">YIM T102</strain>
    </source>
</reference>
<sequence length="291" mass="32059">MSRMTGHQARMLFGTRLGLTTAGRACAVHFGVLSGAVQLYLAFWPQSSLPRLTTFLVVVALSLAGGILMSWPRTRLSHEFRHPGFQVTIEVGDLFEHTGHLVVGGNDVFDTDTRDDLLIVHGSVQGQFLHRLYAGETARLDGDIDAALAGVRPVLLEDRTAKRAGKLARYPLGTVAVLGTPQRRCFLSAYGTMRNDLTVESGPVQIWNSLEALWDAVHLHARREAVAMPVIGSGLARIDSMDHAGLIKLILLSFVTRSRRSVVCKELTIVVHPEDYERVDMLELALFLRTL</sequence>